<dbReference type="RefSeq" id="WP_269572190.1">
    <property type="nucleotide sequence ID" value="NZ_JAPWIU010000044.1"/>
</dbReference>
<dbReference type="Pfam" id="PF01183">
    <property type="entry name" value="Glyco_hydro_25"/>
    <property type="match status" value="1"/>
</dbReference>
<comment type="similarity">
    <text evidence="1">Belongs to the glycosyl hydrolase 25 family.</text>
</comment>
<evidence type="ECO:0000313" key="5">
    <source>
        <dbReference type="Proteomes" id="UP000042997"/>
    </source>
</evidence>
<evidence type="ECO:0000256" key="2">
    <source>
        <dbReference type="ARBA" id="ARBA00022801"/>
    </source>
</evidence>
<dbReference type="SMART" id="SM00641">
    <property type="entry name" value="Glyco_25"/>
    <property type="match status" value="1"/>
</dbReference>
<dbReference type="PROSITE" id="PS51904">
    <property type="entry name" value="GLYCOSYL_HYDROL_F25_2"/>
    <property type="match status" value="1"/>
</dbReference>
<dbReference type="InterPro" id="IPR002053">
    <property type="entry name" value="Glyco_hydro_25"/>
</dbReference>
<gene>
    <name evidence="4" type="ORF">RHRU231_450235</name>
</gene>
<name>A0A098BK39_9NOCA</name>
<dbReference type="GO" id="GO:0016052">
    <property type="term" value="P:carbohydrate catabolic process"/>
    <property type="evidence" value="ECO:0007669"/>
    <property type="project" value="TreeGrafter"/>
</dbReference>
<proteinExistence type="inferred from homology"/>
<reference evidence="4 5" key="1">
    <citation type="journal article" date="2014" name="Genome Announc.">
        <title>Draft Genome Sequence of Propane- and Butane-Oxidizing Actinobacterium Rhodococcus ruber IEGM 231.</title>
        <authorList>
            <person name="Ivshina I.B."/>
            <person name="Kuyukina M.S."/>
            <person name="Krivoruchko A.V."/>
            <person name="Barbe V."/>
            <person name="Fischer C."/>
        </authorList>
    </citation>
    <scope>NUCLEOTIDE SEQUENCE [LARGE SCALE GENOMIC DNA]</scope>
</reference>
<dbReference type="PANTHER" id="PTHR34135:SF2">
    <property type="entry name" value="LYSOZYME"/>
    <property type="match status" value="1"/>
</dbReference>
<dbReference type="Proteomes" id="UP000042997">
    <property type="component" value="Unassembled WGS sequence"/>
</dbReference>
<keyword evidence="3 4" id="KW-0326">Glycosidase</keyword>
<evidence type="ECO:0000313" key="4">
    <source>
        <dbReference type="EMBL" id="CDZ89068.1"/>
    </source>
</evidence>
<dbReference type="Gene3D" id="3.20.20.80">
    <property type="entry name" value="Glycosidases"/>
    <property type="match status" value="1"/>
</dbReference>
<dbReference type="SUPFAM" id="SSF51445">
    <property type="entry name" value="(Trans)glycosidases"/>
    <property type="match status" value="1"/>
</dbReference>
<dbReference type="AlphaFoldDB" id="A0A098BK39"/>
<dbReference type="PANTHER" id="PTHR34135">
    <property type="entry name" value="LYSOZYME"/>
    <property type="match status" value="1"/>
</dbReference>
<evidence type="ECO:0000256" key="3">
    <source>
        <dbReference type="ARBA" id="ARBA00023295"/>
    </source>
</evidence>
<dbReference type="InterPro" id="IPR018077">
    <property type="entry name" value="Glyco_hydro_fam25_subgr"/>
</dbReference>
<evidence type="ECO:0000256" key="1">
    <source>
        <dbReference type="ARBA" id="ARBA00010646"/>
    </source>
</evidence>
<dbReference type="EMBL" id="CCSD01000056">
    <property type="protein sequence ID" value="CDZ89068.1"/>
    <property type="molecule type" value="Genomic_DNA"/>
</dbReference>
<dbReference type="InterPro" id="IPR017853">
    <property type="entry name" value="GH"/>
</dbReference>
<accession>A0A098BK39</accession>
<dbReference type="EC" id="3.2.1.17" evidence="4"/>
<dbReference type="GO" id="GO:0016998">
    <property type="term" value="P:cell wall macromolecule catabolic process"/>
    <property type="evidence" value="ECO:0007669"/>
    <property type="project" value="InterPro"/>
</dbReference>
<protein>
    <submittedName>
        <fullName evidence="4">Putative Lysozyme</fullName>
        <ecNumber evidence="4">3.2.1.17</ecNumber>
    </submittedName>
</protein>
<keyword evidence="2 4" id="KW-0378">Hydrolase</keyword>
<organism evidence="4 5">
    <name type="scientific">Rhodococcus ruber</name>
    <dbReference type="NCBI Taxonomy" id="1830"/>
    <lineage>
        <taxon>Bacteria</taxon>
        <taxon>Bacillati</taxon>
        <taxon>Actinomycetota</taxon>
        <taxon>Actinomycetes</taxon>
        <taxon>Mycobacteriales</taxon>
        <taxon>Nocardiaceae</taxon>
        <taxon>Rhodococcus</taxon>
    </lineage>
</organism>
<dbReference type="GO" id="GO:0009253">
    <property type="term" value="P:peptidoglycan catabolic process"/>
    <property type="evidence" value="ECO:0007669"/>
    <property type="project" value="InterPro"/>
</dbReference>
<dbReference type="GO" id="GO:0003796">
    <property type="term" value="F:lysozyme activity"/>
    <property type="evidence" value="ECO:0007669"/>
    <property type="project" value="UniProtKB-EC"/>
</dbReference>
<sequence length="323" mass="35275">MTLYGIDVSNHQGNFDFGAAKREGFSFATHKVTEGDGYRDPYWPRAREEMRQRFTGLFAGYHFARNNVDVNRQADALLAHLGDTSIPIQLDYEDTSTRGSIENMRALIAAIEARGMRVFANYLPRWYWTGHMGAPRLDGTPVLWNSHYVNGTGYASALYPGDGHAGWESFHAGAPEVKILQFSERGLVAGQSIDVNAFRGSEDELRALFGGAPIGGGVVADVPTLIQDQLAGPGGQGWELLGRSKVDPARFNTLVEAVAEVRSALVEPRPSFVDGSTVKLDVPTFVQCTDAATFRAEREVVALRAEVKALTDVVKTLVEKVGK</sequence>
<dbReference type="CDD" id="cd00599">
    <property type="entry name" value="GH25_muramidase"/>
    <property type="match status" value="1"/>
</dbReference>